<reference evidence="1" key="1">
    <citation type="submission" date="2021-06" db="EMBL/GenBank/DDBJ databases">
        <authorList>
            <person name="Kallberg Y."/>
            <person name="Tangrot J."/>
            <person name="Rosling A."/>
        </authorList>
    </citation>
    <scope>NUCLEOTIDE SEQUENCE</scope>
    <source>
        <strain evidence="1">MA461A</strain>
    </source>
</reference>
<dbReference type="Proteomes" id="UP000789920">
    <property type="component" value="Unassembled WGS sequence"/>
</dbReference>
<sequence length="322" mass="35968">KSYLFQKLITSLQEKYGKKQVGVTATSGIGAEVIGGTTLHSFLGIGVDSNLSVEELLDRILTSRSSYARKNWRKIKVLIIDEISMLGGELFDKLESLARQIRQSEQPFGGIQLILAGDFCQLPPVGKSPLYCFAAKAWENYIRLGRFSKSRWEKFVSLLAREPTWPDDGIRPVSLYATSQEAEATNNHELIQLPEPSYLFTADDQEKEPGKLKELIRDCLAAAKLELKIGAQVMLITNYLEKRLVNGSQGVVIEKIEGYDNNNQPVISATRTQIPLILSYAITIHKSQGQTIERLKVDLSKCFVSGQIYVALSRASDPQFLQ</sequence>
<name>A0ACA9RUQ2_9GLOM</name>
<accession>A0ACA9RUQ2</accession>
<dbReference type="EMBL" id="CAJVQC010070869">
    <property type="protein sequence ID" value="CAG8810077.1"/>
    <property type="molecule type" value="Genomic_DNA"/>
</dbReference>
<feature type="non-terminal residue" evidence="1">
    <location>
        <position position="1"/>
    </location>
</feature>
<evidence type="ECO:0000313" key="1">
    <source>
        <dbReference type="EMBL" id="CAG8810077.1"/>
    </source>
</evidence>
<organism evidence="1 2">
    <name type="scientific">Racocetra persica</name>
    <dbReference type="NCBI Taxonomy" id="160502"/>
    <lineage>
        <taxon>Eukaryota</taxon>
        <taxon>Fungi</taxon>
        <taxon>Fungi incertae sedis</taxon>
        <taxon>Mucoromycota</taxon>
        <taxon>Glomeromycotina</taxon>
        <taxon>Glomeromycetes</taxon>
        <taxon>Diversisporales</taxon>
        <taxon>Gigasporaceae</taxon>
        <taxon>Racocetra</taxon>
    </lineage>
</organism>
<evidence type="ECO:0000313" key="2">
    <source>
        <dbReference type="Proteomes" id="UP000789920"/>
    </source>
</evidence>
<keyword evidence="2" id="KW-1185">Reference proteome</keyword>
<gene>
    <name evidence="1" type="ORF">RPERSI_LOCUS23004</name>
</gene>
<comment type="caution">
    <text evidence="1">The sequence shown here is derived from an EMBL/GenBank/DDBJ whole genome shotgun (WGS) entry which is preliminary data.</text>
</comment>
<feature type="non-terminal residue" evidence="1">
    <location>
        <position position="322"/>
    </location>
</feature>
<protein>
    <submittedName>
        <fullName evidence="1">25550_t:CDS:1</fullName>
    </submittedName>
</protein>
<proteinExistence type="predicted"/>